<dbReference type="Gene3D" id="1.10.150.20">
    <property type="entry name" value="5' to 3' exonuclease, C-terminal subdomain"/>
    <property type="match status" value="1"/>
</dbReference>
<dbReference type="SUPFAM" id="SSF56672">
    <property type="entry name" value="DNA/RNA polymerases"/>
    <property type="match status" value="1"/>
</dbReference>
<keyword evidence="4" id="KW-0548">Nucleotidyltransferase</keyword>
<keyword evidence="5" id="KW-0235">DNA replication</keyword>
<dbReference type="InterPro" id="IPR036397">
    <property type="entry name" value="RNaseH_sf"/>
</dbReference>
<dbReference type="SMART" id="SM00482">
    <property type="entry name" value="POLAc"/>
    <property type="match status" value="1"/>
</dbReference>
<dbReference type="EC" id="2.7.7.7" evidence="2"/>
<reference evidence="12 13" key="1">
    <citation type="submission" date="2019-09" db="EMBL/GenBank/DDBJ databases">
        <title>Bird 10,000 Genomes (B10K) Project - Family phase.</title>
        <authorList>
            <person name="Zhang G."/>
        </authorList>
    </citation>
    <scope>NUCLEOTIDE SEQUENCE [LARGE SCALE GENOMIC DNA]</scope>
    <source>
        <strain evidence="12">B10K-DU-002-47</strain>
        <tissue evidence="12">Muscle</tissue>
    </source>
</reference>
<evidence type="ECO:0000313" key="12">
    <source>
        <dbReference type="EMBL" id="NXP04594.1"/>
    </source>
</evidence>
<comment type="catalytic activity">
    <reaction evidence="10">
        <text>DNA(n) + a 2'-deoxyribonucleoside 5'-triphosphate = DNA(n+1) + diphosphate</text>
        <dbReference type="Rhea" id="RHEA:22508"/>
        <dbReference type="Rhea" id="RHEA-COMP:17339"/>
        <dbReference type="Rhea" id="RHEA-COMP:17340"/>
        <dbReference type="ChEBI" id="CHEBI:33019"/>
        <dbReference type="ChEBI" id="CHEBI:61560"/>
        <dbReference type="ChEBI" id="CHEBI:173112"/>
        <dbReference type="EC" id="2.7.7.7"/>
    </reaction>
</comment>
<evidence type="ECO:0000256" key="10">
    <source>
        <dbReference type="ARBA" id="ARBA00049244"/>
    </source>
</evidence>
<accession>A0A7L1X6F9</accession>
<keyword evidence="13" id="KW-1185">Reference proteome</keyword>
<proteinExistence type="inferred from homology"/>
<dbReference type="PRINTS" id="PR00868">
    <property type="entry name" value="DNAPOLI"/>
</dbReference>
<dbReference type="Gene3D" id="3.30.70.370">
    <property type="match status" value="1"/>
</dbReference>
<dbReference type="Gene3D" id="1.20.1060.10">
    <property type="entry name" value="Taq DNA Polymerase, Chain T, domain 4"/>
    <property type="match status" value="1"/>
</dbReference>
<keyword evidence="7" id="KW-0239">DNA-directed DNA polymerase</keyword>
<feature type="domain" description="DNA-directed DNA polymerase family A palm" evidence="11">
    <location>
        <begin position="404"/>
        <end position="613"/>
    </location>
</feature>
<dbReference type="PANTHER" id="PTHR10133">
    <property type="entry name" value="DNA POLYMERASE I"/>
    <property type="match status" value="1"/>
</dbReference>
<keyword evidence="3" id="KW-0808">Transferase</keyword>
<comment type="caution">
    <text evidence="12">The sequence shown here is derived from an EMBL/GenBank/DDBJ whole genome shotgun (WGS) entry which is preliminary data.</text>
</comment>
<dbReference type="CDD" id="cd08638">
    <property type="entry name" value="DNA_pol_A_theta"/>
    <property type="match status" value="1"/>
</dbReference>
<dbReference type="InterPro" id="IPR002298">
    <property type="entry name" value="DNA_polymerase_A"/>
</dbReference>
<evidence type="ECO:0000256" key="1">
    <source>
        <dbReference type="ARBA" id="ARBA00007705"/>
    </source>
</evidence>
<dbReference type="Proteomes" id="UP000565698">
    <property type="component" value="Unassembled WGS sequence"/>
</dbReference>
<evidence type="ECO:0000256" key="7">
    <source>
        <dbReference type="ARBA" id="ARBA00022932"/>
    </source>
</evidence>
<comment type="similarity">
    <text evidence="1">Belongs to the DNA polymerase type-A family.</text>
</comment>
<dbReference type="Pfam" id="PF00476">
    <property type="entry name" value="DNA_pol_A"/>
    <property type="match status" value="1"/>
</dbReference>
<evidence type="ECO:0000256" key="3">
    <source>
        <dbReference type="ARBA" id="ARBA00022679"/>
    </source>
</evidence>
<organism evidence="12 13">
    <name type="scientific">Thinocorus orbignyianus</name>
    <dbReference type="NCBI Taxonomy" id="161742"/>
    <lineage>
        <taxon>Eukaryota</taxon>
        <taxon>Metazoa</taxon>
        <taxon>Chordata</taxon>
        <taxon>Craniata</taxon>
        <taxon>Vertebrata</taxon>
        <taxon>Euteleostomi</taxon>
        <taxon>Archelosauria</taxon>
        <taxon>Archosauria</taxon>
        <taxon>Dinosauria</taxon>
        <taxon>Saurischia</taxon>
        <taxon>Theropoda</taxon>
        <taxon>Coelurosauria</taxon>
        <taxon>Aves</taxon>
        <taxon>Neognathae</taxon>
        <taxon>Neoaves</taxon>
        <taxon>Aequornithes</taxon>
        <taxon>Ciconiiformes</taxon>
        <taxon>Thinocoridae</taxon>
        <taxon>Thinocorus</taxon>
    </lineage>
</organism>
<dbReference type="Gene3D" id="3.30.420.10">
    <property type="entry name" value="Ribonuclease H-like superfamily/Ribonuclease H"/>
    <property type="match status" value="1"/>
</dbReference>
<dbReference type="OrthoDB" id="275278at2759"/>
<dbReference type="GO" id="GO:0003887">
    <property type="term" value="F:DNA-directed DNA polymerase activity"/>
    <property type="evidence" value="ECO:0007669"/>
    <property type="project" value="UniProtKB-KW"/>
</dbReference>
<feature type="non-terminal residue" evidence="12">
    <location>
        <position position="618"/>
    </location>
</feature>
<gene>
    <name evidence="12" type="primary">Poln</name>
    <name evidence="12" type="ORF">THIORB_R07967</name>
</gene>
<dbReference type="PANTHER" id="PTHR10133:SF27">
    <property type="entry name" value="DNA POLYMERASE NU"/>
    <property type="match status" value="1"/>
</dbReference>
<name>A0A7L1X6F9_9AVES</name>
<dbReference type="GO" id="GO:0006261">
    <property type="term" value="P:DNA-templated DNA replication"/>
    <property type="evidence" value="ECO:0007669"/>
    <property type="project" value="InterPro"/>
</dbReference>
<dbReference type="FunFam" id="1.20.1060.10:FF:000001">
    <property type="entry name" value="DNA polymerase I"/>
    <property type="match status" value="1"/>
</dbReference>
<evidence type="ECO:0000256" key="9">
    <source>
        <dbReference type="ARBA" id="ARBA00023204"/>
    </source>
</evidence>
<evidence type="ECO:0000256" key="2">
    <source>
        <dbReference type="ARBA" id="ARBA00012417"/>
    </source>
</evidence>
<dbReference type="GO" id="GO:0006302">
    <property type="term" value="P:double-strand break repair"/>
    <property type="evidence" value="ECO:0007669"/>
    <property type="project" value="TreeGrafter"/>
</dbReference>
<keyword evidence="6" id="KW-0227">DNA damage</keyword>
<dbReference type="EMBL" id="VXBW01001611">
    <property type="protein sequence ID" value="NXP04594.1"/>
    <property type="molecule type" value="Genomic_DNA"/>
</dbReference>
<evidence type="ECO:0000259" key="11">
    <source>
        <dbReference type="SMART" id="SM00482"/>
    </source>
</evidence>
<feature type="non-terminal residue" evidence="12">
    <location>
        <position position="1"/>
    </location>
</feature>
<evidence type="ECO:0000256" key="5">
    <source>
        <dbReference type="ARBA" id="ARBA00022705"/>
    </source>
</evidence>
<keyword evidence="8" id="KW-0238">DNA-binding</keyword>
<evidence type="ECO:0000313" key="13">
    <source>
        <dbReference type="Proteomes" id="UP000565698"/>
    </source>
</evidence>
<sequence length="618" mass="70798">CDIRNLGCEEKRELLATVEQAVAFVTTMIFQDGSSQLNSEQVLTSSVKGVVVLLKSQTDHPCPPSYSSTDSTWNAVNENDKLIYLKLESSSLWEQEQQAHKKFAWRVLFQILRCKVPIICFNAKDFLRTVLQIYGNEISWKQVADSVVLDPRIAAWLINPSDPVPSFECLIEKYFEKPFSMGTHYNSWCCFIYLYQYQNLGVNLEKLYNVMMDLTQDLQVQGLWKLFCTLELPLIKILAVMETHKIHVNKQELKRTSEILGLRLKELEQEAHQVAGERFLLTSSSQLREVLFEKLKLHALCEKLHRTEIQQLVSTSEVVLNKLQDLHPLPKIILEYRQVHKMKSTYVDGLRTCMRKGFISSTCNQTGTVTGRLSAKRPNIQGISNHPIRITKKQYIKGKEEIVTISPRTFFVSKKGYTFLAADFSHIELRILADLSSEPELLKLFQEPETTDIFSTLASQWKGIPREQVKHADREQAKRIVYSVVYGAGKERLADCLGVTAAQASQFIDSFMQKYKKVHEFTKKTIEQCRNKGYVVSIMGRKRPLTNINAQDYKLRTQAERQAVNFVVQGSAADLCKMAMVEIFTSVVSSPTLTARLIAQIHDELLFEVEDSQIQEFS</sequence>
<dbReference type="InterPro" id="IPR040940">
    <property type="entry name" value="DNA_pol_P_Exo"/>
</dbReference>
<dbReference type="FunFam" id="1.10.150.20:FF:000002">
    <property type="entry name" value="DNA polymerase I"/>
    <property type="match status" value="1"/>
</dbReference>
<dbReference type="AlphaFoldDB" id="A0A7L1X6F9"/>
<evidence type="ECO:0000256" key="8">
    <source>
        <dbReference type="ARBA" id="ARBA00023125"/>
    </source>
</evidence>
<dbReference type="GO" id="GO:0003677">
    <property type="term" value="F:DNA binding"/>
    <property type="evidence" value="ECO:0007669"/>
    <property type="project" value="UniProtKB-KW"/>
</dbReference>
<protein>
    <recommendedName>
        <fullName evidence="2">DNA-directed DNA polymerase</fullName>
        <ecNumber evidence="2">2.7.7.7</ecNumber>
    </recommendedName>
</protein>
<keyword evidence="9" id="KW-0234">DNA repair</keyword>
<dbReference type="InterPro" id="IPR001098">
    <property type="entry name" value="DNA-dir_DNA_pol_A_palm_dom"/>
</dbReference>
<evidence type="ECO:0000256" key="6">
    <source>
        <dbReference type="ARBA" id="ARBA00022763"/>
    </source>
</evidence>
<dbReference type="Pfam" id="PF18049">
    <property type="entry name" value="DNA_pol_P_Exo"/>
    <property type="match status" value="1"/>
</dbReference>
<dbReference type="InterPro" id="IPR043502">
    <property type="entry name" value="DNA/RNA_pol_sf"/>
</dbReference>
<evidence type="ECO:0000256" key="4">
    <source>
        <dbReference type="ARBA" id="ARBA00022695"/>
    </source>
</evidence>